<dbReference type="CDD" id="cd00229">
    <property type="entry name" value="SGNH_hydrolase"/>
    <property type="match status" value="1"/>
</dbReference>
<dbReference type="PROSITE" id="PS51257">
    <property type="entry name" value="PROKAR_LIPOPROTEIN"/>
    <property type="match status" value="1"/>
</dbReference>
<proteinExistence type="predicted"/>
<protein>
    <recommendedName>
        <fullName evidence="5">SGNH hydrolase-type esterase domain-containing protein</fullName>
    </recommendedName>
</protein>
<gene>
    <name evidence="3" type="ORF">ABID16_000710</name>
</gene>
<organism evidence="3 4">
    <name type="scientific">Rhizobium aquaticum</name>
    <dbReference type="NCBI Taxonomy" id="1549636"/>
    <lineage>
        <taxon>Bacteria</taxon>
        <taxon>Pseudomonadati</taxon>
        <taxon>Pseudomonadota</taxon>
        <taxon>Alphaproteobacteria</taxon>
        <taxon>Hyphomicrobiales</taxon>
        <taxon>Rhizobiaceae</taxon>
        <taxon>Rhizobium/Agrobacterium group</taxon>
        <taxon>Rhizobium</taxon>
    </lineage>
</organism>
<keyword evidence="4" id="KW-1185">Reference proteome</keyword>
<evidence type="ECO:0000313" key="3">
    <source>
        <dbReference type="EMBL" id="MET3612405.1"/>
    </source>
</evidence>
<dbReference type="RefSeq" id="WP_354554970.1">
    <property type="nucleotide sequence ID" value="NZ_JBEPMB010000001.1"/>
</dbReference>
<feature type="signal peptide" evidence="2">
    <location>
        <begin position="1"/>
        <end position="17"/>
    </location>
</feature>
<accession>A0ABV2IV92</accession>
<name>A0ABV2IV92_9HYPH</name>
<evidence type="ECO:0008006" key="5">
    <source>
        <dbReference type="Google" id="ProtNLM"/>
    </source>
</evidence>
<comment type="caution">
    <text evidence="3">The sequence shown here is derived from an EMBL/GenBank/DDBJ whole genome shotgun (WGS) entry which is preliminary data.</text>
</comment>
<evidence type="ECO:0000313" key="4">
    <source>
        <dbReference type="Proteomes" id="UP001549047"/>
    </source>
</evidence>
<keyword evidence="2" id="KW-0732">Signal</keyword>
<dbReference type="Proteomes" id="UP001549047">
    <property type="component" value="Unassembled WGS sequence"/>
</dbReference>
<sequence>MRLATLSAFILMTIGLAACDEPGLAVHGDSTALASRSGLAKIWNFHPSWDTRRWWVIVGKSFTPQRTPYNDGVGGQTMQTMRDKMLADSDHRALPTVIYDRRNDNEDPAQYVATLKEAVATLSTRDFLILPQVPRSAGSPETPEQIAAMAEIDRQVLSLWPDNTFSPSDRKAFLAELAPDDTRIDGLHRNEKGQEIEARWIGGWLHARLDRPSSDSAESGTVSRMPASSPHS</sequence>
<dbReference type="SUPFAM" id="SSF52266">
    <property type="entry name" value="SGNH hydrolase"/>
    <property type="match status" value="1"/>
</dbReference>
<feature type="region of interest" description="Disordered" evidence="1">
    <location>
        <begin position="211"/>
        <end position="232"/>
    </location>
</feature>
<evidence type="ECO:0000256" key="2">
    <source>
        <dbReference type="SAM" id="SignalP"/>
    </source>
</evidence>
<reference evidence="3 4" key="1">
    <citation type="submission" date="2024-06" db="EMBL/GenBank/DDBJ databases">
        <title>Genomic Encyclopedia of Type Strains, Phase IV (KMG-IV): sequencing the most valuable type-strain genomes for metagenomic binning, comparative biology and taxonomic classification.</title>
        <authorList>
            <person name="Goeker M."/>
        </authorList>
    </citation>
    <scope>NUCLEOTIDE SEQUENCE [LARGE SCALE GENOMIC DNA]</scope>
    <source>
        <strain evidence="3 4">DSM 29780</strain>
    </source>
</reference>
<evidence type="ECO:0000256" key="1">
    <source>
        <dbReference type="SAM" id="MobiDB-lite"/>
    </source>
</evidence>
<feature type="chain" id="PRO_5045846854" description="SGNH hydrolase-type esterase domain-containing protein" evidence="2">
    <location>
        <begin position="18"/>
        <end position="232"/>
    </location>
</feature>
<dbReference type="EMBL" id="JBEPMB010000001">
    <property type="protein sequence ID" value="MET3612405.1"/>
    <property type="molecule type" value="Genomic_DNA"/>
</dbReference>